<keyword evidence="6 8" id="KW-0711">Selenium</keyword>
<dbReference type="InterPro" id="IPR015424">
    <property type="entry name" value="PyrdxlP-dep_Trfase"/>
</dbReference>
<dbReference type="GO" id="GO:0001514">
    <property type="term" value="P:selenocysteine incorporation"/>
    <property type="evidence" value="ECO:0007669"/>
    <property type="project" value="UniProtKB-UniRule"/>
</dbReference>
<comment type="catalytic activity">
    <reaction evidence="8">
        <text>L-seryl-tRNA(Sec) + selenophosphate + H(+) = L-selenocysteinyl-tRNA(Sec) + phosphate</text>
        <dbReference type="Rhea" id="RHEA:22728"/>
        <dbReference type="Rhea" id="RHEA-COMP:9742"/>
        <dbReference type="Rhea" id="RHEA-COMP:9743"/>
        <dbReference type="ChEBI" id="CHEBI:15378"/>
        <dbReference type="ChEBI" id="CHEBI:16144"/>
        <dbReference type="ChEBI" id="CHEBI:43474"/>
        <dbReference type="ChEBI" id="CHEBI:78533"/>
        <dbReference type="ChEBI" id="CHEBI:78573"/>
        <dbReference type="EC" id="2.9.1.1"/>
    </reaction>
</comment>
<dbReference type="AlphaFoldDB" id="A0A6I0EWH5"/>
<dbReference type="Pfam" id="PF03841">
    <property type="entry name" value="SelA"/>
    <property type="match status" value="1"/>
</dbReference>
<dbReference type="RefSeq" id="WP_151617584.1">
    <property type="nucleotide sequence ID" value="NZ_WBXO01000001.1"/>
</dbReference>
<dbReference type="PANTHER" id="PTHR32328:SF0">
    <property type="entry name" value="L-SERYL-TRNA(SEC) SELENIUM TRANSFERASE"/>
    <property type="match status" value="1"/>
</dbReference>
<evidence type="ECO:0000313" key="11">
    <source>
        <dbReference type="Proteomes" id="UP000468766"/>
    </source>
</evidence>
<evidence type="ECO:0000256" key="7">
    <source>
        <dbReference type="ARBA" id="ARBA00044507"/>
    </source>
</evidence>
<evidence type="ECO:0000256" key="6">
    <source>
        <dbReference type="ARBA" id="ARBA00023266"/>
    </source>
</evidence>
<keyword evidence="4 8" id="KW-0663">Pyridoxal phosphate</keyword>
<dbReference type="GO" id="GO:0004125">
    <property type="term" value="F:L-seryl-tRNA(Sec) selenium transferase activity"/>
    <property type="evidence" value="ECO:0007669"/>
    <property type="project" value="UniProtKB-UniRule"/>
</dbReference>
<dbReference type="SUPFAM" id="SSF53383">
    <property type="entry name" value="PLP-dependent transferases"/>
    <property type="match status" value="1"/>
</dbReference>
<dbReference type="HAMAP" id="MF_00423">
    <property type="entry name" value="SelA"/>
    <property type="match status" value="1"/>
</dbReference>
<evidence type="ECO:0000256" key="1">
    <source>
        <dbReference type="ARBA" id="ARBA00001933"/>
    </source>
</evidence>
<evidence type="ECO:0000256" key="3">
    <source>
        <dbReference type="ARBA" id="ARBA00022679"/>
    </source>
</evidence>
<feature type="modified residue" description="N6-(pyridoxal phosphate)lysine" evidence="8 9">
    <location>
        <position position="301"/>
    </location>
</feature>
<evidence type="ECO:0000256" key="9">
    <source>
        <dbReference type="PIRSR" id="PIRSR618319-50"/>
    </source>
</evidence>
<dbReference type="UniPathway" id="UPA00906">
    <property type="reaction ID" value="UER00896"/>
</dbReference>
<organism evidence="10 11">
    <name type="scientific">Heliorestis acidaminivorans</name>
    <dbReference type="NCBI Taxonomy" id="553427"/>
    <lineage>
        <taxon>Bacteria</taxon>
        <taxon>Bacillati</taxon>
        <taxon>Bacillota</taxon>
        <taxon>Clostridia</taxon>
        <taxon>Eubacteriales</taxon>
        <taxon>Heliobacteriaceae</taxon>
        <taxon>Heliorestis</taxon>
    </lineage>
</organism>
<keyword evidence="2 8" id="KW-0963">Cytoplasm</keyword>
<evidence type="ECO:0000256" key="8">
    <source>
        <dbReference type="HAMAP-Rule" id="MF_00423"/>
    </source>
</evidence>
<dbReference type="InterPro" id="IPR015421">
    <property type="entry name" value="PyrdxlP-dep_Trfase_major"/>
</dbReference>
<reference evidence="10 11" key="1">
    <citation type="submission" date="2019-10" db="EMBL/GenBank/DDBJ databases">
        <title>Whole-genome sequence of the extremophile Heliorestis acidaminivorans DSM 24790.</title>
        <authorList>
            <person name="Kyndt J.A."/>
            <person name="Meyer T.E."/>
        </authorList>
    </citation>
    <scope>NUCLEOTIDE SEQUENCE [LARGE SCALE GENOMIC DNA]</scope>
    <source>
        <strain evidence="10 11">DSM 24790</strain>
    </source>
</reference>
<keyword evidence="11" id="KW-1185">Reference proteome</keyword>
<dbReference type="EMBL" id="WBXO01000001">
    <property type="protein sequence ID" value="KAB2954139.1"/>
    <property type="molecule type" value="Genomic_DNA"/>
</dbReference>
<name>A0A6I0EWH5_9FIRM</name>
<sequence>MAVENNSMGLRNLPAVHQVLGRIGADKLLQDIDHSQAVKIIQGYLEKVRSDLIEGKVNNQDKEQWLNDICSDLKNILLQRKERQFRRVINGTGVILHTNLGRAPLAEEALSAIVEVAQGYSNLEFDITSGKRGKRYDHVRTLLRELTGAEDALVVNNNAAAILLVLSSLAKNREVIISRGELVEIGGSFRVPDVMAQSGAIMIEVGTTNKTKLRDYQEAVTEATALLLKVHPSNYKVIGFTESVERSELVKWSHSQGIPVVEDLGSGVFFNQSGQGDFFGEPTVQKVVASNVDVVTFSGDKLLGGPQAGIIVGRKKLIDKIAQHPLTRALRVDKLTLAALEATLKLYAEPEKAKKGIPTLYSIYRSLDELEKRAQAVAKIVRDFDATWKIEVEAGNSQIGGGSLPELALPSRILRITSDHKSTYQLSETLRALKVPIIGRLHDKAFCIDMRTIGETEEKELCKMLQLAFEKMESCQKEGTNNG</sequence>
<dbReference type="PANTHER" id="PTHR32328">
    <property type="entry name" value="L-SERYL-TRNA(SEC) SELENIUM TRANSFERASE"/>
    <property type="match status" value="1"/>
</dbReference>
<dbReference type="Gene3D" id="3.40.640.10">
    <property type="entry name" value="Type I PLP-dependent aspartate aminotransferase-like (Major domain)"/>
    <property type="match status" value="1"/>
</dbReference>
<keyword evidence="3 8" id="KW-0808">Transferase</keyword>
<dbReference type="NCBIfam" id="TIGR00474">
    <property type="entry name" value="selA"/>
    <property type="match status" value="1"/>
</dbReference>
<comment type="subcellular location">
    <subcellularLocation>
        <location evidence="8">Cytoplasm</location>
    </subcellularLocation>
</comment>
<comment type="cofactor">
    <cofactor evidence="1 8 9">
        <name>pyridoxal 5'-phosphate</name>
        <dbReference type="ChEBI" id="CHEBI:597326"/>
    </cofactor>
</comment>
<dbReference type="Proteomes" id="UP000468766">
    <property type="component" value="Unassembled WGS sequence"/>
</dbReference>
<evidence type="ECO:0000256" key="5">
    <source>
        <dbReference type="ARBA" id="ARBA00022917"/>
    </source>
</evidence>
<dbReference type="Gene3D" id="3.90.1150.180">
    <property type="match status" value="1"/>
</dbReference>
<comment type="function">
    <text evidence="8">Converts seryl-tRNA(Sec) to selenocysteinyl-tRNA(Sec) required for selenoprotein biosynthesis.</text>
</comment>
<gene>
    <name evidence="8" type="primary">selA</name>
    <name evidence="10" type="ORF">F9B85_00075</name>
</gene>
<dbReference type="GO" id="GO:0001717">
    <property type="term" value="P:conversion of seryl-tRNAsec to selenocys-tRNAsec"/>
    <property type="evidence" value="ECO:0007669"/>
    <property type="project" value="UniProtKB-UniRule"/>
</dbReference>
<comment type="pathway">
    <text evidence="8">Aminoacyl-tRNA biosynthesis; selenocysteinyl-tRNA(Sec) biosynthesis; selenocysteinyl-tRNA(Sec) from L-seryl-tRNA(Sec) (bacterial route): step 1/1.</text>
</comment>
<dbReference type="InterPro" id="IPR004534">
    <property type="entry name" value="SelA_trans"/>
</dbReference>
<dbReference type="EC" id="2.9.1.1" evidence="8"/>
<comment type="similarity">
    <text evidence="7 8">Belongs to the SelA family.</text>
</comment>
<evidence type="ECO:0000256" key="2">
    <source>
        <dbReference type="ARBA" id="ARBA00022490"/>
    </source>
</evidence>
<proteinExistence type="inferred from homology"/>
<protein>
    <recommendedName>
        <fullName evidence="8">L-seryl-tRNA(Sec) selenium transferase</fullName>
        <ecNumber evidence="8">2.9.1.1</ecNumber>
    </recommendedName>
    <alternativeName>
        <fullName evidence="8">Selenocysteine synthase</fullName>
        <shortName evidence="8">Sec synthase</shortName>
    </alternativeName>
    <alternativeName>
        <fullName evidence="8">Selenocysteinyl-tRNA(Sec) synthase</fullName>
    </alternativeName>
</protein>
<dbReference type="InterPro" id="IPR018319">
    <property type="entry name" value="SelA-like"/>
</dbReference>
<dbReference type="OrthoDB" id="9787096at2"/>
<evidence type="ECO:0000313" key="10">
    <source>
        <dbReference type="EMBL" id="KAB2954139.1"/>
    </source>
</evidence>
<comment type="caution">
    <text evidence="10">The sequence shown here is derived from an EMBL/GenBank/DDBJ whole genome shotgun (WGS) entry which is preliminary data.</text>
</comment>
<dbReference type="GO" id="GO:0005737">
    <property type="term" value="C:cytoplasm"/>
    <property type="evidence" value="ECO:0007669"/>
    <property type="project" value="UniProtKB-SubCell"/>
</dbReference>
<accession>A0A6I0EWH5</accession>
<keyword evidence="5 8" id="KW-0648">Protein biosynthesis</keyword>
<evidence type="ECO:0000256" key="4">
    <source>
        <dbReference type="ARBA" id="ARBA00022898"/>
    </source>
</evidence>